<evidence type="ECO:0000256" key="3">
    <source>
        <dbReference type="ARBA" id="ARBA00022448"/>
    </source>
</evidence>
<evidence type="ECO:0000256" key="7">
    <source>
        <dbReference type="ARBA" id="ARBA00023136"/>
    </source>
</evidence>
<evidence type="ECO:0000256" key="5">
    <source>
        <dbReference type="ARBA" id="ARBA00022970"/>
    </source>
</evidence>
<sequence>MQRGQVFNCTAVLLGIGLLSEPLAFSFTGWILGSLLNLGYGWITCYTAKILARIIIADPHLRSYSDIGRKAFGPKSMPIVSGIFCLELFSVSVVLVTLYADSLHTIIPTYSSDAYKLWGLIILLPSVFLPLSALASFSIVGILSIALLIVVVIYDGLTKREAPGSLWNPADTSFVPGTNTQVGLAFGLLMAGVSSFALVFSGHAVIPSLTMDMADPSQYEKMLNTAFIVATSLYTLIGYAGYIMFGADVHDEISIDLMNTPGYHPVINQVALWLLVLSPLTKFALTTQPLNATIETILGIDHPVLPPEDVAEKPNILAEWKYLGAVVQRIVVTLSSVAVSILVPEFSTVMSFVGAFAAFLLCVIGPLLAKAQLEGAGESWLGRKLGLVDSLLLVGGIVMAVWGTWASLQDVGP</sequence>
<protein>
    <recommendedName>
        <fullName evidence="9">Amino acid transporter transmembrane domain-containing protein</fullName>
    </recommendedName>
</protein>
<evidence type="ECO:0000256" key="6">
    <source>
        <dbReference type="ARBA" id="ARBA00022989"/>
    </source>
</evidence>
<keyword evidence="5" id="KW-0029">Amino-acid transport</keyword>
<evidence type="ECO:0000313" key="10">
    <source>
        <dbReference type="EMBL" id="KIY45421.1"/>
    </source>
</evidence>
<keyword evidence="7 8" id="KW-0472">Membrane</keyword>
<dbReference type="EMBL" id="KN882048">
    <property type="protein sequence ID" value="KIY45421.1"/>
    <property type="molecule type" value="Genomic_DNA"/>
</dbReference>
<keyword evidence="11" id="KW-1185">Reference proteome</keyword>
<feature type="transmembrane region" description="Helical" evidence="8">
    <location>
        <begin position="322"/>
        <end position="343"/>
    </location>
</feature>
<comment type="subcellular location">
    <subcellularLocation>
        <location evidence="1">Membrane</location>
        <topology evidence="1">Multi-pass membrane protein</topology>
    </subcellularLocation>
</comment>
<feature type="transmembrane region" description="Helical" evidence="8">
    <location>
        <begin position="38"/>
        <end position="56"/>
    </location>
</feature>
<name>A0A0D7A688_9AGAR</name>
<gene>
    <name evidence="10" type="ORF">FISHEDRAFT_49546</name>
</gene>
<evidence type="ECO:0000259" key="9">
    <source>
        <dbReference type="Pfam" id="PF01490"/>
    </source>
</evidence>
<feature type="transmembrane region" description="Helical" evidence="8">
    <location>
        <begin position="226"/>
        <end position="245"/>
    </location>
</feature>
<keyword evidence="3" id="KW-0813">Transport</keyword>
<feature type="transmembrane region" description="Helical" evidence="8">
    <location>
        <begin position="12"/>
        <end position="32"/>
    </location>
</feature>
<dbReference type="InterPro" id="IPR013057">
    <property type="entry name" value="AA_transpt_TM"/>
</dbReference>
<feature type="transmembrane region" description="Helical" evidence="8">
    <location>
        <begin position="120"/>
        <end position="153"/>
    </location>
</feature>
<proteinExistence type="inferred from homology"/>
<evidence type="ECO:0000256" key="2">
    <source>
        <dbReference type="ARBA" id="ARBA00008066"/>
    </source>
</evidence>
<dbReference type="GO" id="GO:0015179">
    <property type="term" value="F:L-amino acid transmembrane transporter activity"/>
    <property type="evidence" value="ECO:0007669"/>
    <property type="project" value="TreeGrafter"/>
</dbReference>
<evidence type="ECO:0000256" key="8">
    <source>
        <dbReference type="SAM" id="Phobius"/>
    </source>
</evidence>
<feature type="transmembrane region" description="Helical" evidence="8">
    <location>
        <begin position="77"/>
        <end position="100"/>
    </location>
</feature>
<keyword evidence="6 8" id="KW-1133">Transmembrane helix</keyword>
<reference evidence="10 11" key="1">
    <citation type="journal article" date="2015" name="Fungal Genet. Biol.">
        <title>Evolution of novel wood decay mechanisms in Agaricales revealed by the genome sequences of Fistulina hepatica and Cylindrobasidium torrendii.</title>
        <authorList>
            <person name="Floudas D."/>
            <person name="Held B.W."/>
            <person name="Riley R."/>
            <person name="Nagy L.G."/>
            <person name="Koehler G."/>
            <person name="Ransdell A.S."/>
            <person name="Younus H."/>
            <person name="Chow J."/>
            <person name="Chiniquy J."/>
            <person name="Lipzen A."/>
            <person name="Tritt A."/>
            <person name="Sun H."/>
            <person name="Haridas S."/>
            <person name="LaButti K."/>
            <person name="Ohm R.A."/>
            <person name="Kues U."/>
            <person name="Blanchette R.A."/>
            <person name="Grigoriev I.V."/>
            <person name="Minto R.E."/>
            <person name="Hibbett D.S."/>
        </authorList>
    </citation>
    <scope>NUCLEOTIDE SEQUENCE [LARGE SCALE GENOMIC DNA]</scope>
    <source>
        <strain evidence="10 11">ATCC 64428</strain>
    </source>
</reference>
<organism evidence="10 11">
    <name type="scientific">Fistulina hepatica ATCC 64428</name>
    <dbReference type="NCBI Taxonomy" id="1128425"/>
    <lineage>
        <taxon>Eukaryota</taxon>
        <taxon>Fungi</taxon>
        <taxon>Dikarya</taxon>
        <taxon>Basidiomycota</taxon>
        <taxon>Agaricomycotina</taxon>
        <taxon>Agaricomycetes</taxon>
        <taxon>Agaricomycetidae</taxon>
        <taxon>Agaricales</taxon>
        <taxon>Fistulinaceae</taxon>
        <taxon>Fistulina</taxon>
    </lineage>
</organism>
<dbReference type="PANTHER" id="PTHR22950">
    <property type="entry name" value="AMINO ACID TRANSPORTER"/>
    <property type="match status" value="1"/>
</dbReference>
<dbReference type="GO" id="GO:0005774">
    <property type="term" value="C:vacuolar membrane"/>
    <property type="evidence" value="ECO:0007669"/>
    <property type="project" value="TreeGrafter"/>
</dbReference>
<evidence type="ECO:0000256" key="1">
    <source>
        <dbReference type="ARBA" id="ARBA00004141"/>
    </source>
</evidence>
<evidence type="ECO:0000313" key="11">
    <source>
        <dbReference type="Proteomes" id="UP000054144"/>
    </source>
</evidence>
<feature type="transmembrane region" description="Helical" evidence="8">
    <location>
        <begin position="349"/>
        <end position="369"/>
    </location>
</feature>
<evidence type="ECO:0000256" key="4">
    <source>
        <dbReference type="ARBA" id="ARBA00022692"/>
    </source>
</evidence>
<feature type="domain" description="Amino acid transporter transmembrane" evidence="9">
    <location>
        <begin position="6"/>
        <end position="408"/>
    </location>
</feature>
<dbReference type="AlphaFoldDB" id="A0A0D7A688"/>
<feature type="transmembrane region" description="Helical" evidence="8">
    <location>
        <begin position="182"/>
        <end position="206"/>
    </location>
</feature>
<dbReference type="Proteomes" id="UP000054144">
    <property type="component" value="Unassembled WGS sequence"/>
</dbReference>
<dbReference type="Pfam" id="PF01490">
    <property type="entry name" value="Aa_trans"/>
    <property type="match status" value="1"/>
</dbReference>
<dbReference type="PANTHER" id="PTHR22950:SF692">
    <property type="entry name" value="TRANSMEMBRANE AMINO ACID TRANSPORTER FAMILY PROTEIN"/>
    <property type="match status" value="1"/>
</dbReference>
<accession>A0A0D7A688</accession>
<keyword evidence="4 8" id="KW-0812">Transmembrane</keyword>
<comment type="similarity">
    <text evidence="2">Belongs to the amino acid/polyamine transporter 2 family.</text>
</comment>
<dbReference type="OrthoDB" id="655540at2759"/>
<feature type="transmembrane region" description="Helical" evidence="8">
    <location>
        <begin position="390"/>
        <end position="408"/>
    </location>
</feature>